<dbReference type="AlphaFoldDB" id="M3TCQ9"/>
<evidence type="ECO:0000313" key="2">
    <source>
        <dbReference type="Proteomes" id="UP000035009"/>
    </source>
</evidence>
<comment type="caution">
    <text evidence="1">The sequence shown here is derived from an EMBL/GenBank/DDBJ whole genome shotgun (WGS) entry which is preliminary data.</text>
</comment>
<dbReference type="InterPro" id="IPR021784">
    <property type="entry name" value="DUF3349"/>
</dbReference>
<dbReference type="EMBL" id="BAOP01000007">
    <property type="protein sequence ID" value="GAC79191.1"/>
    <property type="molecule type" value="Genomic_DNA"/>
</dbReference>
<sequence length="110" mass="12549">MERHSFLSTIRTWLRAGYPEGVPQSDYVPLFALLRRQLSEEEIRQVAIDMIADSEVETINRVDVGVEISKVTDELPRDEDVARVRTTLEAAGWPFDDDPFSSNDTPEDQP</sequence>
<dbReference type="eggNOG" id="ENOG5033260">
    <property type="taxonomic scope" value="Bacteria"/>
</dbReference>
<dbReference type="RefSeq" id="WP_008377506.1">
    <property type="nucleotide sequence ID" value="NZ_BAOP01000007.1"/>
</dbReference>
<evidence type="ECO:0000313" key="1">
    <source>
        <dbReference type="EMBL" id="GAC79191.1"/>
    </source>
</evidence>
<dbReference type="Pfam" id="PF11829">
    <property type="entry name" value="DUF3349"/>
    <property type="match status" value="1"/>
</dbReference>
<dbReference type="OrthoDB" id="4350726at2"/>
<dbReference type="Gene3D" id="6.10.140.2080">
    <property type="match status" value="1"/>
</dbReference>
<dbReference type="Gene3D" id="1.10.10.2390">
    <property type="match status" value="1"/>
</dbReference>
<name>M3TCQ9_GORML</name>
<reference evidence="1 2" key="1">
    <citation type="submission" date="2013-02" db="EMBL/GenBank/DDBJ databases">
        <title>Whole genome shotgun sequence of Gordonia malaquae NBRC 108250.</title>
        <authorList>
            <person name="Yoshida I."/>
            <person name="Hosoyama A."/>
            <person name="Tsuchikane K."/>
            <person name="Ando Y."/>
            <person name="Baba S."/>
            <person name="Ohji S."/>
            <person name="Hamada M."/>
            <person name="Tamura T."/>
            <person name="Yamazoe A."/>
            <person name="Yamazaki S."/>
            <person name="Fujita N."/>
        </authorList>
    </citation>
    <scope>NUCLEOTIDE SEQUENCE [LARGE SCALE GENOMIC DNA]</scope>
    <source>
        <strain evidence="1 2">NBRC 108250</strain>
    </source>
</reference>
<proteinExistence type="predicted"/>
<protein>
    <recommendedName>
        <fullName evidence="3">DUF3349 domain-containing protein</fullName>
    </recommendedName>
</protein>
<dbReference type="Proteomes" id="UP000035009">
    <property type="component" value="Unassembled WGS sequence"/>
</dbReference>
<keyword evidence="2" id="KW-1185">Reference proteome</keyword>
<organism evidence="1 2">
    <name type="scientific">Gordonia malaquae NBRC 108250</name>
    <dbReference type="NCBI Taxonomy" id="1223542"/>
    <lineage>
        <taxon>Bacteria</taxon>
        <taxon>Bacillati</taxon>
        <taxon>Actinomycetota</taxon>
        <taxon>Actinomycetes</taxon>
        <taxon>Mycobacteriales</taxon>
        <taxon>Gordoniaceae</taxon>
        <taxon>Gordonia</taxon>
    </lineage>
</organism>
<evidence type="ECO:0008006" key="3">
    <source>
        <dbReference type="Google" id="ProtNLM"/>
    </source>
</evidence>
<gene>
    <name evidence="1" type="ORF">GM1_007_01500</name>
</gene>
<dbReference type="STRING" id="410332.SAMN04488550_3746"/>
<accession>M3TCQ9</accession>